<evidence type="ECO:0000313" key="2">
    <source>
        <dbReference type="Proteomes" id="UP001297092"/>
    </source>
</evidence>
<proteinExistence type="predicted"/>
<reference evidence="1 2" key="1">
    <citation type="submission" date="2021-05" db="EMBL/GenBank/DDBJ databases">
        <title>Aequorivita echinoideorum JCM 30378 genome.</title>
        <authorList>
            <person name="Zhang H."/>
            <person name="Li C."/>
        </authorList>
    </citation>
    <scope>NUCLEOTIDE SEQUENCE [LARGE SCALE GENOMIC DNA]</scope>
    <source>
        <strain evidence="1 2">JCM30378</strain>
    </source>
</reference>
<comment type="caution">
    <text evidence="1">The sequence shown here is derived from an EMBL/GenBank/DDBJ whole genome shotgun (WGS) entry which is preliminary data.</text>
</comment>
<name>A0ABS5S7M8_9FLAO</name>
<dbReference type="PROSITE" id="PS51257">
    <property type="entry name" value="PROKAR_LIPOPROTEIN"/>
    <property type="match status" value="1"/>
</dbReference>
<dbReference type="Proteomes" id="UP001297092">
    <property type="component" value="Unassembled WGS sequence"/>
</dbReference>
<keyword evidence="2" id="KW-1185">Reference proteome</keyword>
<evidence type="ECO:0008006" key="3">
    <source>
        <dbReference type="Google" id="ProtNLM"/>
    </source>
</evidence>
<organism evidence="1 2">
    <name type="scientific">Aequorivita echinoideorum</name>
    <dbReference type="NCBI Taxonomy" id="1549647"/>
    <lineage>
        <taxon>Bacteria</taxon>
        <taxon>Pseudomonadati</taxon>
        <taxon>Bacteroidota</taxon>
        <taxon>Flavobacteriia</taxon>
        <taxon>Flavobacteriales</taxon>
        <taxon>Flavobacteriaceae</taxon>
        <taxon>Aequorivita</taxon>
    </lineage>
</organism>
<protein>
    <recommendedName>
        <fullName evidence="3">Lipoprotein</fullName>
    </recommendedName>
</protein>
<gene>
    <name evidence="1" type="ORF">KIV10_13570</name>
</gene>
<accession>A0ABS5S7M8</accession>
<dbReference type="EMBL" id="JAHCTB010000010">
    <property type="protein sequence ID" value="MBT0609211.1"/>
    <property type="molecule type" value="Genomic_DNA"/>
</dbReference>
<evidence type="ECO:0000313" key="1">
    <source>
        <dbReference type="EMBL" id="MBT0609211.1"/>
    </source>
</evidence>
<dbReference type="RefSeq" id="WP_214114666.1">
    <property type="nucleotide sequence ID" value="NZ_JAHCTB010000010.1"/>
</dbReference>
<sequence>MKKIILFATLIITIVSCQQSKKYEYVELGTKESIFGGTERDEKDGVIIRAKTDSIAYLEAYQKFCISEKVSKDMEEAYGSSATKPTEFKLLDEQGNNIALTINFDKMDSLKMSVRSRIFEMKNSLKESADAYKQKEIEDFKNSVKIDSSKIKELEPYFNTKKDEFDPDGLVWHKPKSAPKYTNRNGIYCYFQSNNGMPSNLRLRLQYHADDWLFFHKVQFSIDGKAYEFIPMDTETDSGNGGRIWEWFDESMGKSNTELLDALANAKSAKMKLIGRQYHDIKTITSTQIKDIKRTLDLYKAMGGNY</sequence>